<feature type="compositionally biased region" description="Basic and acidic residues" evidence="1">
    <location>
        <begin position="188"/>
        <end position="220"/>
    </location>
</feature>
<evidence type="ECO:0000313" key="4">
    <source>
        <dbReference type="Proteomes" id="UP000653305"/>
    </source>
</evidence>
<gene>
    <name evidence="3" type="ORF">PHJA_001710100</name>
</gene>
<feature type="compositionally biased region" description="Basic and acidic residues" evidence="1">
    <location>
        <begin position="116"/>
        <end position="151"/>
    </location>
</feature>
<feature type="compositionally biased region" description="Basic residues" evidence="1">
    <location>
        <begin position="167"/>
        <end position="182"/>
    </location>
</feature>
<accession>A0A830C8R3</accession>
<dbReference type="InterPro" id="IPR008972">
    <property type="entry name" value="Cupredoxin"/>
</dbReference>
<comment type="caution">
    <text evidence="3">The sequence shown here is derived from an EMBL/GenBank/DDBJ whole genome shotgun (WGS) entry which is preliminary data.</text>
</comment>
<dbReference type="Proteomes" id="UP000653305">
    <property type="component" value="Unassembled WGS sequence"/>
</dbReference>
<protein>
    <submittedName>
        <fullName evidence="3">L-ascorbate oxidase homolog</fullName>
    </submittedName>
</protein>
<reference evidence="3" key="1">
    <citation type="submission" date="2020-07" db="EMBL/GenBank/DDBJ databases">
        <title>Ethylene signaling mediates host invasion by parasitic plants.</title>
        <authorList>
            <person name="Yoshida S."/>
        </authorList>
    </citation>
    <scope>NUCLEOTIDE SEQUENCE</scope>
    <source>
        <strain evidence="3">Okayama</strain>
    </source>
</reference>
<evidence type="ECO:0000313" key="3">
    <source>
        <dbReference type="EMBL" id="GFP95659.1"/>
    </source>
</evidence>
<dbReference type="AlphaFoldDB" id="A0A830C8R3"/>
<dbReference type="OrthoDB" id="1724250at2759"/>
<dbReference type="Pfam" id="PF00394">
    <property type="entry name" value="Cu-oxidase"/>
    <property type="match status" value="1"/>
</dbReference>
<feature type="domain" description="Plastocyanin-like" evidence="2">
    <location>
        <begin position="15"/>
        <end position="65"/>
    </location>
</feature>
<dbReference type="InterPro" id="IPR001117">
    <property type="entry name" value="Cu-oxidase_2nd"/>
</dbReference>
<proteinExistence type="predicted"/>
<evidence type="ECO:0000256" key="1">
    <source>
        <dbReference type="SAM" id="MobiDB-lite"/>
    </source>
</evidence>
<keyword evidence="4" id="KW-1185">Reference proteome</keyword>
<dbReference type="Gene3D" id="2.60.40.420">
    <property type="entry name" value="Cupredoxins - blue copper proteins"/>
    <property type="match status" value="1"/>
</dbReference>
<sequence length="220" mass="24819">MNAGRARGVPLPSRTSTDSLDLHVGQCLSVLVTADQAPKDYYLVVSSRFAKHALTTVGVVRYQGSNGVASTELPPPPPANEAKSIAWSINQFRSFRWKPDRQRRPPQPPGLVPLRPDQHHPHHQDRQLPRAGRREAQVRDQRRVPRGRRDPTQAGRVLRGGRQALPVRHRQGRARSQRRARTRGGPQRGERNIQELCGDHIREQGEDRVPQHVGGRDDHT</sequence>
<name>A0A830C8R3_9LAMI</name>
<feature type="region of interest" description="Disordered" evidence="1">
    <location>
        <begin position="96"/>
        <end position="220"/>
    </location>
</feature>
<organism evidence="3 4">
    <name type="scientific">Phtheirospermum japonicum</name>
    <dbReference type="NCBI Taxonomy" id="374723"/>
    <lineage>
        <taxon>Eukaryota</taxon>
        <taxon>Viridiplantae</taxon>
        <taxon>Streptophyta</taxon>
        <taxon>Embryophyta</taxon>
        <taxon>Tracheophyta</taxon>
        <taxon>Spermatophyta</taxon>
        <taxon>Magnoliopsida</taxon>
        <taxon>eudicotyledons</taxon>
        <taxon>Gunneridae</taxon>
        <taxon>Pentapetalae</taxon>
        <taxon>asterids</taxon>
        <taxon>lamiids</taxon>
        <taxon>Lamiales</taxon>
        <taxon>Orobanchaceae</taxon>
        <taxon>Orobanchaceae incertae sedis</taxon>
        <taxon>Phtheirospermum</taxon>
    </lineage>
</organism>
<evidence type="ECO:0000259" key="2">
    <source>
        <dbReference type="Pfam" id="PF00394"/>
    </source>
</evidence>
<dbReference type="SUPFAM" id="SSF49503">
    <property type="entry name" value="Cupredoxins"/>
    <property type="match status" value="1"/>
</dbReference>
<dbReference type="EMBL" id="BMAC01000401">
    <property type="protein sequence ID" value="GFP95659.1"/>
    <property type="molecule type" value="Genomic_DNA"/>
</dbReference>